<dbReference type="Pfam" id="PF01927">
    <property type="entry name" value="Mut7-C"/>
    <property type="match status" value="1"/>
</dbReference>
<dbReference type="PANTHER" id="PTHR39081:SF1">
    <property type="entry name" value="MUT7-C RNASE DOMAIN-CONTAINING PROTEIN"/>
    <property type="match status" value="1"/>
</dbReference>
<evidence type="ECO:0000313" key="4">
    <source>
        <dbReference type="EMBL" id="TCL27447.1"/>
    </source>
</evidence>
<dbReference type="SUPFAM" id="SSF54285">
    <property type="entry name" value="MoaD/ThiS"/>
    <property type="match status" value="1"/>
</dbReference>
<dbReference type="InterPro" id="IPR012675">
    <property type="entry name" value="Beta-grasp_dom_sf"/>
</dbReference>
<protein>
    <recommendedName>
        <fullName evidence="6">Twitching motility protein PilT</fullName>
    </recommendedName>
</protein>
<evidence type="ECO:0000259" key="3">
    <source>
        <dbReference type="Pfam" id="PF14451"/>
    </source>
</evidence>
<reference evidence="4 5" key="1">
    <citation type="submission" date="2019-03" db="EMBL/GenBank/DDBJ databases">
        <title>Genomic Encyclopedia of Type Strains, Phase IV (KMG-IV): sequencing the most valuable type-strain genomes for metagenomic binning, comparative biology and taxonomic classification.</title>
        <authorList>
            <person name="Goeker M."/>
        </authorList>
    </citation>
    <scope>NUCLEOTIDE SEQUENCE [LARGE SCALE GENOMIC DNA]</scope>
    <source>
        <strain evidence="4 5">DSM 2286</strain>
    </source>
</reference>
<proteinExistence type="predicted"/>
<dbReference type="EMBL" id="SMMU01000026">
    <property type="protein sequence ID" value="TCL27447.1"/>
    <property type="molecule type" value="Genomic_DNA"/>
</dbReference>
<dbReference type="PROSITE" id="PS50889">
    <property type="entry name" value="S4"/>
    <property type="match status" value="1"/>
</dbReference>
<evidence type="ECO:0000313" key="5">
    <source>
        <dbReference type="Proteomes" id="UP000295169"/>
    </source>
</evidence>
<gene>
    <name evidence="4" type="ORF">EV691_12640</name>
</gene>
<sequence>MAILSACQRICAHRRPGCHTVGMVSATFRFYEELNDFLPSERRRQAFTCGCARAATVKHMIEALGVPHTEVELVLVNGESVDFTRQLRDGDRVAVYPRFEALDITPLLKVRPHPLRELRFIADAHLGGLANLLRMCGFDTLYDNHYEDSQIATLAAEQRRIVLSRDRELLKRRIVDHGCYVHALKPALQLRELFERLDLARSARPFSLCLHCNLLLHEIAAEQARPRLPPRIAALYSRFFACDACQRLYWEGSHWRSMRVLLAPLLDAPPA</sequence>
<dbReference type="AlphaFoldDB" id="A0A4R1PJM3"/>
<dbReference type="InterPro" id="IPR002782">
    <property type="entry name" value="Mut7-C_RNAse_dom"/>
</dbReference>
<evidence type="ECO:0000259" key="2">
    <source>
        <dbReference type="Pfam" id="PF01927"/>
    </source>
</evidence>
<dbReference type="InterPro" id="IPR027798">
    <property type="entry name" value="Ub_Mut7C"/>
</dbReference>
<keyword evidence="1" id="KW-0694">RNA-binding</keyword>
<organism evidence="4 5">
    <name type="scientific">Azotobacter chroococcum</name>
    <dbReference type="NCBI Taxonomy" id="353"/>
    <lineage>
        <taxon>Bacteria</taxon>
        <taxon>Pseudomonadati</taxon>
        <taxon>Pseudomonadota</taxon>
        <taxon>Gammaproteobacteria</taxon>
        <taxon>Pseudomonadales</taxon>
        <taxon>Pseudomonadaceae</taxon>
        <taxon>Azotobacter</taxon>
    </lineage>
</organism>
<dbReference type="Pfam" id="PF14451">
    <property type="entry name" value="Ub-Mut7C"/>
    <property type="match status" value="1"/>
</dbReference>
<comment type="caution">
    <text evidence="4">The sequence shown here is derived from an EMBL/GenBank/DDBJ whole genome shotgun (WGS) entry which is preliminary data.</text>
</comment>
<dbReference type="Proteomes" id="UP000295169">
    <property type="component" value="Unassembled WGS sequence"/>
</dbReference>
<dbReference type="InterPro" id="IPR016155">
    <property type="entry name" value="Mopterin_synth/thiamin_S_b"/>
</dbReference>
<accession>A0A4R1PJM3</accession>
<evidence type="ECO:0008006" key="6">
    <source>
        <dbReference type="Google" id="ProtNLM"/>
    </source>
</evidence>
<dbReference type="Gene3D" id="3.10.20.30">
    <property type="match status" value="1"/>
</dbReference>
<dbReference type="PANTHER" id="PTHR39081">
    <property type="entry name" value="MUT7-C DOMAIN-CONTAINING PROTEIN"/>
    <property type="match status" value="1"/>
</dbReference>
<feature type="domain" description="Mut7-C RNAse" evidence="2">
    <location>
        <begin position="119"/>
        <end position="260"/>
    </location>
</feature>
<feature type="domain" description="Ubiquitin Mut7-C" evidence="3">
    <location>
        <begin position="23"/>
        <end position="103"/>
    </location>
</feature>
<name>A0A4R1PJM3_9GAMM</name>
<dbReference type="GO" id="GO:0003723">
    <property type="term" value="F:RNA binding"/>
    <property type="evidence" value="ECO:0007669"/>
    <property type="project" value="UniProtKB-KW"/>
</dbReference>
<evidence type="ECO:0000256" key="1">
    <source>
        <dbReference type="PROSITE-ProRule" id="PRU00182"/>
    </source>
</evidence>